<reference evidence="2" key="1">
    <citation type="submission" date="2022-02" db="EMBL/GenBank/DDBJ databases">
        <authorList>
            <person name="Henning P.M."/>
            <person name="McCubbin A.G."/>
            <person name="Shore J.S."/>
        </authorList>
    </citation>
    <scope>NUCLEOTIDE SEQUENCE</scope>
    <source>
        <strain evidence="2">F60SS</strain>
        <tissue evidence="2">Leaves</tissue>
    </source>
</reference>
<sequence length="87" mass="9820">RKKKDTGGWCRRTSRGRAWFCRQEKQDKAQASSSLDKTAIVVMNEVRVSSPYLPECVSGGTHAANDRVKKVLEFERKRLHARGGSQS</sequence>
<dbReference type="PANTHER" id="PTHR13542">
    <property type="entry name" value="LSM12 HOMOLOG"/>
    <property type="match status" value="1"/>
</dbReference>
<dbReference type="OrthoDB" id="1057137at2759"/>
<dbReference type="PROSITE" id="PS52001">
    <property type="entry name" value="AD"/>
    <property type="match status" value="1"/>
</dbReference>
<organism evidence="2 3">
    <name type="scientific">Turnera subulata</name>
    <dbReference type="NCBI Taxonomy" id="218843"/>
    <lineage>
        <taxon>Eukaryota</taxon>
        <taxon>Viridiplantae</taxon>
        <taxon>Streptophyta</taxon>
        <taxon>Embryophyta</taxon>
        <taxon>Tracheophyta</taxon>
        <taxon>Spermatophyta</taxon>
        <taxon>Magnoliopsida</taxon>
        <taxon>eudicotyledons</taxon>
        <taxon>Gunneridae</taxon>
        <taxon>Pentapetalae</taxon>
        <taxon>rosids</taxon>
        <taxon>fabids</taxon>
        <taxon>Malpighiales</taxon>
        <taxon>Passifloraceae</taxon>
        <taxon>Turnera</taxon>
    </lineage>
</organism>
<accession>A0A9Q0FHN6</accession>
<gene>
    <name evidence="2" type="ORF">Tsubulata_041271</name>
</gene>
<name>A0A9Q0FHN6_9ROSI</name>
<dbReference type="Proteomes" id="UP001141552">
    <property type="component" value="Unassembled WGS sequence"/>
</dbReference>
<dbReference type="InterPro" id="IPR047574">
    <property type="entry name" value="AD"/>
</dbReference>
<dbReference type="InterPro" id="IPR019181">
    <property type="entry name" value="LSM12_ABD"/>
</dbReference>
<dbReference type="EMBL" id="JAKUCV010005511">
    <property type="protein sequence ID" value="KAJ4830885.1"/>
    <property type="molecule type" value="Genomic_DNA"/>
</dbReference>
<dbReference type="Pfam" id="PF09793">
    <property type="entry name" value="AD"/>
    <property type="match status" value="1"/>
</dbReference>
<comment type="caution">
    <text evidence="2">The sequence shown here is derived from an EMBL/GenBank/DDBJ whole genome shotgun (WGS) entry which is preliminary data.</text>
</comment>
<dbReference type="AlphaFoldDB" id="A0A9Q0FHN6"/>
<reference evidence="2" key="2">
    <citation type="journal article" date="2023" name="Plants (Basel)">
        <title>Annotation of the Turnera subulata (Passifloraceae) Draft Genome Reveals the S-Locus Evolved after the Divergence of Turneroideae from Passifloroideae in a Stepwise Manner.</title>
        <authorList>
            <person name="Henning P.M."/>
            <person name="Roalson E.H."/>
            <person name="Mir W."/>
            <person name="McCubbin A.G."/>
            <person name="Shore J.S."/>
        </authorList>
    </citation>
    <scope>NUCLEOTIDE SEQUENCE</scope>
    <source>
        <strain evidence="2">F60SS</strain>
    </source>
</reference>
<feature type="domain" description="AD" evidence="1">
    <location>
        <begin position="1"/>
        <end position="80"/>
    </location>
</feature>
<evidence type="ECO:0000259" key="1">
    <source>
        <dbReference type="PROSITE" id="PS52001"/>
    </source>
</evidence>
<dbReference type="InterPro" id="IPR039683">
    <property type="entry name" value="Lsm12-like"/>
</dbReference>
<evidence type="ECO:0000313" key="2">
    <source>
        <dbReference type="EMBL" id="KAJ4830885.1"/>
    </source>
</evidence>
<protein>
    <recommendedName>
        <fullName evidence="1">AD domain-containing protein</fullName>
    </recommendedName>
</protein>
<feature type="non-terminal residue" evidence="2">
    <location>
        <position position="1"/>
    </location>
</feature>
<evidence type="ECO:0000313" key="3">
    <source>
        <dbReference type="Proteomes" id="UP001141552"/>
    </source>
</evidence>
<keyword evidence="3" id="KW-1185">Reference proteome</keyword>
<proteinExistence type="predicted"/>